<dbReference type="Proteomes" id="UP000321484">
    <property type="component" value="Unassembled WGS sequence"/>
</dbReference>
<sequence>MVVLAWACAACGSDEPGGGASPTPPGDATTGAVDAFFDQMDALRDMGDAIDQHTAVQEDVAACMNALGFEYTPLDPGPALEDVRTATDLGLEPGTREYAEQFGFGITTDDMGYYAMSAAQLDDPNTRYVEQLSPEARAEYDRALWGSPEEVDAADPQSGEGQGCFAQAQASAGAMLEASGEFDPDVFFQEQMAMREAIQSDDRVVGLHPAWASCMADAGFPGLVTPGDNLFTGDAMLAIRTEFDARLVALQGAITDVDDPSIKLGLAALQAKQELAEREIAMAVADVDCRDSSGYADALLEVEIEYQAQFYADHKAEFDAYADAVAERAAADADD</sequence>
<dbReference type="AlphaFoldDB" id="A0A511Z0K7"/>
<organism evidence="1 2">
    <name type="scientific">Actinotalea fermentans</name>
    <dbReference type="NCBI Taxonomy" id="43671"/>
    <lineage>
        <taxon>Bacteria</taxon>
        <taxon>Bacillati</taxon>
        <taxon>Actinomycetota</taxon>
        <taxon>Actinomycetes</taxon>
        <taxon>Micrococcales</taxon>
        <taxon>Cellulomonadaceae</taxon>
        <taxon>Actinotalea</taxon>
    </lineage>
</organism>
<dbReference type="EMBL" id="BJYK01000009">
    <property type="protein sequence ID" value="GEN80997.1"/>
    <property type="molecule type" value="Genomic_DNA"/>
</dbReference>
<keyword evidence="2" id="KW-1185">Reference proteome</keyword>
<evidence type="ECO:0000313" key="1">
    <source>
        <dbReference type="EMBL" id="GEN80997.1"/>
    </source>
</evidence>
<accession>A0A511Z0K7</accession>
<comment type="caution">
    <text evidence="1">The sequence shown here is derived from an EMBL/GenBank/DDBJ whole genome shotgun (WGS) entry which is preliminary data.</text>
</comment>
<protein>
    <submittedName>
        <fullName evidence="1">Uncharacterized protein</fullName>
    </submittedName>
</protein>
<name>A0A511Z0K7_9CELL</name>
<reference evidence="1 2" key="1">
    <citation type="submission" date="2019-07" db="EMBL/GenBank/DDBJ databases">
        <title>Whole genome shotgun sequence of Actinotalea fermentans NBRC 105374.</title>
        <authorList>
            <person name="Hosoyama A."/>
            <person name="Uohara A."/>
            <person name="Ohji S."/>
            <person name="Ichikawa N."/>
        </authorList>
    </citation>
    <scope>NUCLEOTIDE SEQUENCE [LARGE SCALE GENOMIC DNA]</scope>
    <source>
        <strain evidence="1 2">NBRC 105374</strain>
    </source>
</reference>
<proteinExistence type="predicted"/>
<evidence type="ECO:0000313" key="2">
    <source>
        <dbReference type="Proteomes" id="UP000321484"/>
    </source>
</evidence>
<gene>
    <name evidence="1" type="ORF">AFE02nite_27310</name>
</gene>